<organism evidence="3">
    <name type="scientific">Anopheles darlingi</name>
    <name type="common">Mosquito</name>
    <dbReference type="NCBI Taxonomy" id="43151"/>
    <lineage>
        <taxon>Eukaryota</taxon>
        <taxon>Metazoa</taxon>
        <taxon>Ecdysozoa</taxon>
        <taxon>Arthropoda</taxon>
        <taxon>Hexapoda</taxon>
        <taxon>Insecta</taxon>
        <taxon>Pterygota</taxon>
        <taxon>Neoptera</taxon>
        <taxon>Endopterygota</taxon>
        <taxon>Diptera</taxon>
        <taxon>Nematocera</taxon>
        <taxon>Culicoidea</taxon>
        <taxon>Culicidae</taxon>
        <taxon>Anophelinae</taxon>
        <taxon>Anopheles</taxon>
    </lineage>
</organism>
<accession>A0A2M4DRC7</accession>
<feature type="signal peptide" evidence="2">
    <location>
        <begin position="1"/>
        <end position="19"/>
    </location>
</feature>
<feature type="region of interest" description="Disordered" evidence="1">
    <location>
        <begin position="28"/>
        <end position="66"/>
    </location>
</feature>
<evidence type="ECO:0000256" key="2">
    <source>
        <dbReference type="SAM" id="SignalP"/>
    </source>
</evidence>
<evidence type="ECO:0000256" key="1">
    <source>
        <dbReference type="SAM" id="MobiDB-lite"/>
    </source>
</evidence>
<evidence type="ECO:0000313" key="3">
    <source>
        <dbReference type="EMBL" id="MBW79698.1"/>
    </source>
</evidence>
<keyword evidence="2" id="KW-0732">Signal</keyword>
<feature type="chain" id="PRO_5014779312" evidence="2">
    <location>
        <begin position="20"/>
        <end position="66"/>
    </location>
</feature>
<protein>
    <submittedName>
        <fullName evidence="3">Putative secreted protein</fullName>
    </submittedName>
</protein>
<dbReference type="EMBL" id="GGFL01015520">
    <property type="protein sequence ID" value="MBW79698.1"/>
    <property type="molecule type" value="Transcribed_RNA"/>
</dbReference>
<dbReference type="AlphaFoldDB" id="A0A2M4DRC7"/>
<proteinExistence type="predicted"/>
<feature type="compositionally biased region" description="Basic residues" evidence="1">
    <location>
        <begin position="32"/>
        <end position="44"/>
    </location>
</feature>
<name>A0A2M4DRC7_ANODA</name>
<sequence length="66" mass="7582">MARHAVLVVTLTFTFETEALRTVVRAPALRFSNHRRRRRRHGVHRQTDNNFSSNSTNHHPAASPPP</sequence>
<reference evidence="3" key="1">
    <citation type="submission" date="2018-01" db="EMBL/GenBank/DDBJ databases">
        <title>An insight into the sialome of Amazonian anophelines.</title>
        <authorList>
            <person name="Ribeiro J.M."/>
            <person name="Scarpassa V."/>
            <person name="Calvo E."/>
        </authorList>
    </citation>
    <scope>NUCLEOTIDE SEQUENCE</scope>
</reference>
<feature type="compositionally biased region" description="Polar residues" evidence="1">
    <location>
        <begin position="48"/>
        <end position="58"/>
    </location>
</feature>